<keyword evidence="5" id="KW-1185">Reference proteome</keyword>
<dbReference type="EMBL" id="PGCJ01000262">
    <property type="protein sequence ID" value="PLW35195.1"/>
    <property type="molecule type" value="Genomic_DNA"/>
</dbReference>
<comment type="caution">
    <text evidence="4">The sequence shown here is derived from an EMBL/GenBank/DDBJ whole genome shotgun (WGS) entry which is preliminary data.</text>
</comment>
<evidence type="ECO:0000313" key="4">
    <source>
        <dbReference type="EMBL" id="PLW35195.1"/>
    </source>
</evidence>
<evidence type="ECO:0000256" key="1">
    <source>
        <dbReference type="SAM" id="MobiDB-lite"/>
    </source>
</evidence>
<evidence type="ECO:0000313" key="3">
    <source>
        <dbReference type="EMBL" id="PLW08106.1"/>
    </source>
</evidence>
<dbReference type="Proteomes" id="UP000235388">
    <property type="component" value="Unassembled WGS sequence"/>
</dbReference>
<gene>
    <name evidence="4" type="ORF">PCANC_19292</name>
    <name evidence="3" type="ORF">PCANC_22469</name>
    <name evidence="2" type="ORF">PCANC_28270</name>
</gene>
<dbReference type="EMBL" id="PGCJ01001359">
    <property type="protein sequence ID" value="PLW06036.1"/>
    <property type="molecule type" value="Genomic_DNA"/>
</dbReference>
<name>A0A2N5UBS9_9BASI</name>
<feature type="compositionally biased region" description="Low complexity" evidence="1">
    <location>
        <begin position="45"/>
        <end position="57"/>
    </location>
</feature>
<sequence length="189" mass="20320">MAESGKEASCYIEASPSAEKKSKARVYCRFLDGTTPAITHPRSVGETGTESSARTTRATSIPASIQIGVPNNSGRLPGLTRTSPECQSTRCCFPTICRLPKRSGLPVRIMNLKTPNPPYPASRHRAQASGTAARAQVQLFSSQASSTVTAINCFPTCFRPGSVVPRQVLRLAYSSFISLFLRYSAPIPP</sequence>
<evidence type="ECO:0000313" key="2">
    <source>
        <dbReference type="EMBL" id="PLW06036.1"/>
    </source>
</evidence>
<feature type="region of interest" description="Disordered" evidence="1">
    <location>
        <begin position="38"/>
        <end position="57"/>
    </location>
</feature>
<organism evidence="4 5">
    <name type="scientific">Puccinia coronata f. sp. avenae</name>
    <dbReference type="NCBI Taxonomy" id="200324"/>
    <lineage>
        <taxon>Eukaryota</taxon>
        <taxon>Fungi</taxon>
        <taxon>Dikarya</taxon>
        <taxon>Basidiomycota</taxon>
        <taxon>Pucciniomycotina</taxon>
        <taxon>Pucciniomycetes</taxon>
        <taxon>Pucciniales</taxon>
        <taxon>Pucciniaceae</taxon>
        <taxon>Puccinia</taxon>
    </lineage>
</organism>
<evidence type="ECO:0000313" key="5">
    <source>
        <dbReference type="Proteomes" id="UP000235388"/>
    </source>
</evidence>
<protein>
    <submittedName>
        <fullName evidence="4">Uncharacterized protein</fullName>
    </submittedName>
</protein>
<accession>A0A2N5UBS9</accession>
<dbReference type="AlphaFoldDB" id="A0A2N5UBS9"/>
<proteinExistence type="predicted"/>
<reference evidence="4 5" key="1">
    <citation type="submission" date="2017-11" db="EMBL/GenBank/DDBJ databases">
        <title>De novo assembly and phasing of dikaryotic genomes from two isolates of Puccinia coronata f. sp. avenae, the causal agent of oat crown rust.</title>
        <authorList>
            <person name="Miller M.E."/>
            <person name="Zhang Y."/>
            <person name="Omidvar V."/>
            <person name="Sperschneider J."/>
            <person name="Schwessinger B."/>
            <person name="Raley C."/>
            <person name="Palmer J.M."/>
            <person name="Garnica D."/>
            <person name="Upadhyaya N."/>
            <person name="Rathjen J."/>
            <person name="Taylor J.M."/>
            <person name="Park R.F."/>
            <person name="Dodds P.N."/>
            <person name="Hirsch C.D."/>
            <person name="Kianian S.F."/>
            <person name="Figueroa M."/>
        </authorList>
    </citation>
    <scope>NUCLEOTIDE SEQUENCE [LARGE SCALE GENOMIC DNA]</scope>
    <source>
        <strain evidence="4">12NC29</strain>
    </source>
</reference>
<dbReference type="EMBL" id="PGCJ01001182">
    <property type="protein sequence ID" value="PLW08106.1"/>
    <property type="molecule type" value="Genomic_DNA"/>
</dbReference>